<evidence type="ECO:0000259" key="1">
    <source>
        <dbReference type="Pfam" id="PF13403"/>
    </source>
</evidence>
<gene>
    <name evidence="2" type="ORF">IQ782_04105</name>
</gene>
<feature type="domain" description="Hedgehog/Intein (Hint)" evidence="1">
    <location>
        <begin position="161"/>
        <end position="307"/>
    </location>
</feature>
<evidence type="ECO:0000313" key="3">
    <source>
        <dbReference type="Proteomes" id="UP000607796"/>
    </source>
</evidence>
<dbReference type="Proteomes" id="UP000607796">
    <property type="component" value="Unassembled WGS sequence"/>
</dbReference>
<keyword evidence="3" id="KW-1185">Reference proteome</keyword>
<reference evidence="2 3" key="1">
    <citation type="journal article" date="2021" name="Int. J. Syst. Evol. Microbiol.">
        <title>Salipiger mangrovisoli sp. nov., isolated from mangrove soil and the proposal for the reclassification of Paraphaeobacter pallidus as Salipiger pallidus comb. nov.</title>
        <authorList>
            <person name="Du J."/>
            <person name="Liu Y."/>
            <person name="Pei T."/>
            <person name="Deng M.R."/>
            <person name="Zhu H."/>
        </authorList>
    </citation>
    <scope>NUCLEOTIDE SEQUENCE [LARGE SCALE GENOMIC DNA]</scope>
    <source>
        <strain evidence="2 3">6D45A</strain>
    </source>
</reference>
<organism evidence="2 3">
    <name type="scientific">Salipiger mangrovisoli</name>
    <dbReference type="NCBI Taxonomy" id="2865933"/>
    <lineage>
        <taxon>Bacteria</taxon>
        <taxon>Pseudomonadati</taxon>
        <taxon>Pseudomonadota</taxon>
        <taxon>Alphaproteobacteria</taxon>
        <taxon>Rhodobacterales</taxon>
        <taxon>Roseobacteraceae</taxon>
        <taxon>Salipiger</taxon>
    </lineage>
</organism>
<proteinExistence type="predicted"/>
<dbReference type="InterPro" id="IPR036844">
    <property type="entry name" value="Hint_dom_sf"/>
</dbReference>
<comment type="caution">
    <text evidence="2">The sequence shown here is derived from an EMBL/GenBank/DDBJ whole genome shotgun (WGS) entry which is preliminary data.</text>
</comment>
<dbReference type="Gene3D" id="2.170.16.10">
    <property type="entry name" value="Hedgehog/Intein (Hint) domain"/>
    <property type="match status" value="1"/>
</dbReference>
<dbReference type="Pfam" id="PF13403">
    <property type="entry name" value="Hint_2"/>
    <property type="match status" value="1"/>
</dbReference>
<dbReference type="InterPro" id="IPR028992">
    <property type="entry name" value="Hedgehog/Intein_dom"/>
</dbReference>
<dbReference type="SUPFAM" id="SSF51294">
    <property type="entry name" value="Hedgehog/intein (Hint) domain"/>
    <property type="match status" value="1"/>
</dbReference>
<dbReference type="EMBL" id="JADFFK010000002">
    <property type="protein sequence ID" value="MBE9636018.1"/>
    <property type="molecule type" value="Genomic_DNA"/>
</dbReference>
<accession>A0ABR9WXK1</accession>
<evidence type="ECO:0000313" key="2">
    <source>
        <dbReference type="EMBL" id="MBE9636018.1"/>
    </source>
</evidence>
<name>A0ABR9WXK1_9RHOB</name>
<sequence length="357" mass="38479">MATASQGTFVVSWSQTRIDGLKAAPASSLQVGASWAWFGDIVRVDGSSDSSGVDREDAGAARRGRAALKVRQLVGEALGGAVQPSQEGSSGTAVASDPSFVVTDGLRSYSVTRIDVADSPHPLLMFLDAVPPRGKDLWVVHLTCSASLRRDHAMPDEGGVICFAWGTRILTARGPKSVETLREGDLVQTKDDGLQPVHWIGSRRMSGARLHVLPELRPVRIRAGALGIERPDDEFLVSPEHRMVIRGAMARALFNTDEVLVAAKHLVNGSTICRDLRVREVTYAHLLLPRHEIVFANGVETESFHPANTSLSSLSETDRARLLALLPGVDLRPAGYGAHARRNLTSRESALLIQRAA</sequence>
<protein>
    <submittedName>
        <fullName evidence="2">Hint domain-containing protein</fullName>
    </submittedName>
</protein>